<protein>
    <submittedName>
        <fullName evidence="2">Thiol-disulfide oxidoreductase DCC family protein</fullName>
    </submittedName>
</protein>
<dbReference type="InterPro" id="IPR007263">
    <property type="entry name" value="DCC1-like"/>
</dbReference>
<reference evidence="2 3" key="1">
    <citation type="submission" date="2019-09" db="EMBL/GenBank/DDBJ databases">
        <title>Bacillus ochoae sp. nov., Paenibacillus whitsoniae sp. nov., Paenibacillus spiritus sp. nov. Isolated from the Mars Exploration Rover during spacecraft assembly.</title>
        <authorList>
            <person name="Seuylemezian A."/>
            <person name="Vaishampayan P."/>
        </authorList>
    </citation>
    <scope>NUCLEOTIDE SEQUENCE [LARGE SCALE GENOMIC DNA]</scope>
    <source>
        <strain evidence="2 3">MER_111</strain>
    </source>
</reference>
<dbReference type="InterPro" id="IPR052927">
    <property type="entry name" value="DCC_oxidoreductase"/>
</dbReference>
<evidence type="ECO:0000313" key="3">
    <source>
        <dbReference type="Proteomes" id="UP000367750"/>
    </source>
</evidence>
<proteinExistence type="predicted"/>
<feature type="region of interest" description="Disordered" evidence="1">
    <location>
        <begin position="139"/>
        <end position="162"/>
    </location>
</feature>
<dbReference type="GO" id="GO:0015035">
    <property type="term" value="F:protein-disulfide reductase activity"/>
    <property type="evidence" value="ECO:0007669"/>
    <property type="project" value="InterPro"/>
</dbReference>
<dbReference type="EMBL" id="VYKK01000012">
    <property type="protein sequence ID" value="KAA9004914.1"/>
    <property type="molecule type" value="Genomic_DNA"/>
</dbReference>
<comment type="caution">
    <text evidence="2">The sequence shown here is derived from an EMBL/GenBank/DDBJ whole genome shotgun (WGS) entry which is preliminary data.</text>
</comment>
<dbReference type="PANTHER" id="PTHR33639">
    <property type="entry name" value="THIOL-DISULFIDE OXIDOREDUCTASE DCC"/>
    <property type="match status" value="1"/>
</dbReference>
<dbReference type="Proteomes" id="UP000367750">
    <property type="component" value="Unassembled WGS sequence"/>
</dbReference>
<gene>
    <name evidence="2" type="ORF">F4V43_09850</name>
</gene>
<evidence type="ECO:0000313" key="2">
    <source>
        <dbReference type="EMBL" id="KAA9004914.1"/>
    </source>
</evidence>
<dbReference type="PANTHER" id="PTHR33639:SF2">
    <property type="entry name" value="DUF393 DOMAIN-CONTAINING PROTEIN"/>
    <property type="match status" value="1"/>
</dbReference>
<keyword evidence="3" id="KW-1185">Reference proteome</keyword>
<dbReference type="OrthoDB" id="9785438at2"/>
<accession>A0A5J5GBP0</accession>
<evidence type="ECO:0000256" key="1">
    <source>
        <dbReference type="SAM" id="MobiDB-lite"/>
    </source>
</evidence>
<name>A0A5J5GBP0_9BACL</name>
<dbReference type="AlphaFoldDB" id="A0A5J5GBP0"/>
<dbReference type="Pfam" id="PF04134">
    <property type="entry name" value="DCC1-like"/>
    <property type="match status" value="1"/>
</dbReference>
<organism evidence="2 3">
    <name type="scientific">Paenibacillus spiritus</name>
    <dbReference type="NCBI Taxonomy" id="2496557"/>
    <lineage>
        <taxon>Bacteria</taxon>
        <taxon>Bacillati</taxon>
        <taxon>Bacillota</taxon>
        <taxon>Bacilli</taxon>
        <taxon>Bacillales</taxon>
        <taxon>Paenibacillaceae</taxon>
        <taxon>Paenibacillus</taxon>
    </lineage>
</organism>
<dbReference type="RefSeq" id="WP_150458066.1">
    <property type="nucleotide sequence ID" value="NZ_VYKK01000012.1"/>
</dbReference>
<sequence length="162" mass="17742">MNDASPKAPAGPDGPVVLIDGVCHLCQWAVRFIIPRDPAGKFRFAALQSAAGASLLRSAGLAPGRMDSVVLVEDGRAYTDSAAALRIARGLRNPWPLLYGFMLVPRPVRDAAYRFVARNRYRWFGRDESCLLPAPGIRDRFLPEEPEGPPGKEASMHTSRDE</sequence>